<keyword evidence="1" id="KW-0812">Transmembrane</keyword>
<evidence type="ECO:0000256" key="1">
    <source>
        <dbReference type="SAM" id="Phobius"/>
    </source>
</evidence>
<dbReference type="EMBL" id="LEUS01000001">
    <property type="protein sequence ID" value="KLY43414.1"/>
    <property type="molecule type" value="Genomic_DNA"/>
</dbReference>
<name>A0A0J2I9G1_9ENTR</name>
<dbReference type="Proteomes" id="UP001159937">
    <property type="component" value="Unassembled WGS sequence"/>
</dbReference>
<gene>
    <name evidence="3" type="ORF">N5C89_03455</name>
    <name evidence="2" type="ORF">SK91_00339</name>
</gene>
<dbReference type="RefSeq" id="WP_032748374.1">
    <property type="nucleotide sequence ID" value="NZ_CABGII010000039.1"/>
</dbReference>
<protein>
    <submittedName>
        <fullName evidence="3">Uncharacterized protein</fullName>
    </submittedName>
</protein>
<evidence type="ECO:0000313" key="3">
    <source>
        <dbReference type="EMBL" id="MDH0961896.1"/>
    </source>
</evidence>
<feature type="transmembrane region" description="Helical" evidence="1">
    <location>
        <begin position="37"/>
        <end position="55"/>
    </location>
</feature>
<feature type="transmembrane region" description="Helical" evidence="1">
    <location>
        <begin position="7"/>
        <end position="31"/>
    </location>
</feature>
<evidence type="ECO:0000313" key="4">
    <source>
        <dbReference type="Proteomes" id="UP000036305"/>
    </source>
</evidence>
<dbReference type="EMBL" id="JAOCBF010000003">
    <property type="protein sequence ID" value="MDH0961896.1"/>
    <property type="molecule type" value="Genomic_DNA"/>
</dbReference>
<reference evidence="3" key="2">
    <citation type="submission" date="2022-09" db="EMBL/GenBank/DDBJ databases">
        <title>Intensive care unit water sources are persistently colonized with multi-drug resistant bacteria and are the site of extensive horizontal gene transfer of antibiotic resistance genes.</title>
        <authorList>
            <person name="Diorio-Toth L."/>
        </authorList>
    </citation>
    <scope>NUCLEOTIDE SEQUENCE</scope>
    <source>
        <strain evidence="3">GD03918</strain>
    </source>
</reference>
<organism evidence="3 5">
    <name type="scientific">Klebsiella michiganensis</name>
    <dbReference type="NCBI Taxonomy" id="1134687"/>
    <lineage>
        <taxon>Bacteria</taxon>
        <taxon>Pseudomonadati</taxon>
        <taxon>Pseudomonadota</taxon>
        <taxon>Gammaproteobacteria</taxon>
        <taxon>Enterobacterales</taxon>
        <taxon>Enterobacteriaceae</taxon>
        <taxon>Klebsiella/Raoultella group</taxon>
        <taxon>Klebsiella</taxon>
    </lineage>
</organism>
<keyword evidence="4" id="KW-1185">Reference proteome</keyword>
<accession>A0A0J2I9G1</accession>
<dbReference type="Proteomes" id="UP000036305">
    <property type="component" value="Unassembled WGS sequence"/>
</dbReference>
<keyword evidence="1" id="KW-0472">Membrane</keyword>
<comment type="caution">
    <text evidence="3">The sequence shown here is derived from an EMBL/GenBank/DDBJ whole genome shotgun (WGS) entry which is preliminary data.</text>
</comment>
<keyword evidence="1" id="KW-1133">Transmembrane helix</keyword>
<feature type="transmembrane region" description="Helical" evidence="1">
    <location>
        <begin position="67"/>
        <end position="89"/>
    </location>
</feature>
<sequence length="109" mass="12449">MQKWSQPLIWGMVIAVIGPITASYFGLVFIYFGSLTVLGIAALLWILYFYAIYLLCTRPHDERFVQIYMLVMSILMLPWGVVLVFTFFASANTAHNRRVAPSHDETKEG</sequence>
<evidence type="ECO:0000313" key="5">
    <source>
        <dbReference type="Proteomes" id="UP001159937"/>
    </source>
</evidence>
<reference evidence="2 4" key="1">
    <citation type="submission" date="2015-06" db="EMBL/GenBank/DDBJ databases">
        <title>The Genome Sequence of None.</title>
        <authorList>
            <consortium name="The Broad Institute Genomics Platform"/>
            <consortium name="The Broad Institute Genome Sequencing Center for Infectious Disease"/>
            <person name="Earl A.M."/>
            <person name="Onderdonk A.B."/>
            <person name="Kirby J."/>
            <person name="Ferraro M.J."/>
            <person name="Huang S."/>
            <person name="Spencer M."/>
            <person name="Fodor A."/>
            <person name="Hooper D."/>
            <person name="Dekker J."/>
            <person name="O'Brien T."/>
            <person name="Quan V."/>
            <person name="Gombosev A."/>
            <person name="Delaney M."/>
            <person name="DuBois A."/>
            <person name="Ernst C."/>
            <person name="Kim D.S."/>
            <person name="Rossman W."/>
            <person name="Gohs F."/>
            <person name="Petruso H."/>
            <person name="Nozar T."/>
            <person name="Mougeot F."/>
            <person name="Manson-McGuire A."/>
            <person name="Young S."/>
            <person name="Abouelleil A."/>
            <person name="Cao P."/>
            <person name="Chapman S.B."/>
            <person name="Griggs A."/>
            <person name="Priest M."/>
            <person name="Shea T."/>
            <person name="Wortman I."/>
            <person name="Wortman J.R."/>
            <person name="Nusbaum C."/>
            <person name="Birren B."/>
        </authorList>
    </citation>
    <scope>NUCLEOTIDE SEQUENCE [LARGE SCALE GENOMIC DNA]</scope>
    <source>
        <strain evidence="2 4">MGH87</strain>
    </source>
</reference>
<evidence type="ECO:0000313" key="2">
    <source>
        <dbReference type="EMBL" id="KLY43414.1"/>
    </source>
</evidence>
<dbReference type="AlphaFoldDB" id="A0A0J2I9G1"/>
<proteinExistence type="predicted"/>